<organism evidence="2 3">
    <name type="scientific">Amycolatopsis acididurans</name>
    <dbReference type="NCBI Taxonomy" id="2724524"/>
    <lineage>
        <taxon>Bacteria</taxon>
        <taxon>Bacillati</taxon>
        <taxon>Actinomycetota</taxon>
        <taxon>Actinomycetes</taxon>
        <taxon>Pseudonocardiales</taxon>
        <taxon>Pseudonocardiaceae</taxon>
        <taxon>Amycolatopsis</taxon>
    </lineage>
</organism>
<dbReference type="SUPFAM" id="SSF52317">
    <property type="entry name" value="Class I glutamine amidotransferase-like"/>
    <property type="match status" value="1"/>
</dbReference>
<name>A0ABX1JI56_9PSEU</name>
<accession>A0ABX1JI56</accession>
<proteinExistence type="predicted"/>
<dbReference type="Pfam" id="PF00117">
    <property type="entry name" value="GATase"/>
    <property type="match status" value="1"/>
</dbReference>
<keyword evidence="2" id="KW-0315">Glutamine amidotransferase</keyword>
<dbReference type="EMBL" id="JAAXLS010000091">
    <property type="protein sequence ID" value="NKQ59316.1"/>
    <property type="molecule type" value="Genomic_DNA"/>
</dbReference>
<protein>
    <submittedName>
        <fullName evidence="2">Type 1 glutamine amidotransferase</fullName>
    </submittedName>
</protein>
<dbReference type="InterPro" id="IPR017926">
    <property type="entry name" value="GATASE"/>
</dbReference>
<evidence type="ECO:0000313" key="2">
    <source>
        <dbReference type="EMBL" id="NKQ59316.1"/>
    </source>
</evidence>
<dbReference type="PROSITE" id="PS51273">
    <property type="entry name" value="GATASE_TYPE_1"/>
    <property type="match status" value="1"/>
</dbReference>
<feature type="domain" description="Glutamine amidotransferase" evidence="1">
    <location>
        <begin position="29"/>
        <end position="185"/>
    </location>
</feature>
<sequence>MSTPRLLVIQPDETDPPATLGDWLTDAGAQLDIRRAWTVEIPDNLDGYQGLVCLGGGMNAEEDDTHPWLADIRRLLASAAHGGTPVLGVCLGAQLLASATGGRVTKADKGPEVGGYLIAKKDAAWTDPLFAELPLMPDVFHFHADVITSLPPSAVLLASSPKYPNQAYRLGGCAYGIQFHIETTVEIAQAWAHDSPEMAETAKPGTFDAANLTELHADLAETWRPFAARFVQLAAGDLQPATPPPNRTLPLA</sequence>
<dbReference type="PANTHER" id="PTHR42695">
    <property type="entry name" value="GLUTAMINE AMIDOTRANSFERASE YLR126C-RELATED"/>
    <property type="match status" value="1"/>
</dbReference>
<evidence type="ECO:0000259" key="1">
    <source>
        <dbReference type="Pfam" id="PF00117"/>
    </source>
</evidence>
<dbReference type="CDD" id="cd01741">
    <property type="entry name" value="GATase1_1"/>
    <property type="match status" value="1"/>
</dbReference>
<reference evidence="2 3" key="1">
    <citation type="submission" date="2020-04" db="EMBL/GenBank/DDBJ databases">
        <title>Novel species.</title>
        <authorList>
            <person name="Teo W.F.A."/>
            <person name="Lipun K."/>
            <person name="Srisuk N."/>
            <person name="Duangmal K."/>
        </authorList>
    </citation>
    <scope>NUCLEOTIDE SEQUENCE [LARGE SCALE GENOMIC DNA]</scope>
    <source>
        <strain evidence="2 3">K13G38</strain>
    </source>
</reference>
<dbReference type="InterPro" id="IPR029062">
    <property type="entry name" value="Class_I_gatase-like"/>
</dbReference>
<gene>
    <name evidence="2" type="ORF">HFP15_41420</name>
</gene>
<evidence type="ECO:0000313" key="3">
    <source>
        <dbReference type="Proteomes" id="UP000715441"/>
    </source>
</evidence>
<dbReference type="Proteomes" id="UP000715441">
    <property type="component" value="Unassembled WGS sequence"/>
</dbReference>
<dbReference type="Gene3D" id="3.40.50.880">
    <property type="match status" value="1"/>
</dbReference>
<keyword evidence="3" id="KW-1185">Reference proteome</keyword>
<dbReference type="RefSeq" id="WP_168523995.1">
    <property type="nucleotide sequence ID" value="NZ_JAAXLS010000091.1"/>
</dbReference>
<dbReference type="InterPro" id="IPR044992">
    <property type="entry name" value="ChyE-like"/>
</dbReference>
<dbReference type="PANTHER" id="PTHR42695:SF5">
    <property type="entry name" value="GLUTAMINE AMIDOTRANSFERASE YLR126C-RELATED"/>
    <property type="match status" value="1"/>
</dbReference>
<comment type="caution">
    <text evidence="2">The sequence shown here is derived from an EMBL/GenBank/DDBJ whole genome shotgun (WGS) entry which is preliminary data.</text>
</comment>